<dbReference type="EMBL" id="CAFBOP010000061">
    <property type="protein sequence ID" value="CAB4990290.1"/>
    <property type="molecule type" value="Genomic_DNA"/>
</dbReference>
<dbReference type="InterPro" id="IPR029057">
    <property type="entry name" value="PRTase-like"/>
</dbReference>
<evidence type="ECO:0000256" key="6">
    <source>
        <dbReference type="ARBA" id="ARBA00022755"/>
    </source>
</evidence>
<evidence type="ECO:0000313" key="9">
    <source>
        <dbReference type="EMBL" id="CAB4990290.1"/>
    </source>
</evidence>
<evidence type="ECO:0000256" key="2">
    <source>
        <dbReference type="ARBA" id="ARBA00010138"/>
    </source>
</evidence>
<dbReference type="Gene3D" id="3.40.50.2020">
    <property type="match status" value="1"/>
</dbReference>
<dbReference type="Pfam" id="PF00156">
    <property type="entry name" value="Pribosyltran"/>
    <property type="match status" value="1"/>
</dbReference>
<dbReference type="SUPFAM" id="SSF56235">
    <property type="entry name" value="N-terminal nucleophile aminohydrolases (Ntn hydrolases)"/>
    <property type="match status" value="1"/>
</dbReference>
<dbReference type="GO" id="GO:0004044">
    <property type="term" value="F:amidophosphoribosyltransferase activity"/>
    <property type="evidence" value="ECO:0007669"/>
    <property type="project" value="UniProtKB-EC"/>
</dbReference>
<proteinExistence type="inferred from homology"/>
<keyword evidence="7" id="KW-0315">Glutamine amidotransferase</keyword>
<organism evidence="9">
    <name type="scientific">freshwater metagenome</name>
    <dbReference type="NCBI Taxonomy" id="449393"/>
    <lineage>
        <taxon>unclassified sequences</taxon>
        <taxon>metagenomes</taxon>
        <taxon>ecological metagenomes</taxon>
    </lineage>
</organism>
<dbReference type="InterPro" id="IPR005854">
    <property type="entry name" value="PurF"/>
</dbReference>
<dbReference type="CDD" id="cd06223">
    <property type="entry name" value="PRTases_typeI"/>
    <property type="match status" value="1"/>
</dbReference>
<dbReference type="Pfam" id="PF13522">
    <property type="entry name" value="GATase_6"/>
    <property type="match status" value="1"/>
</dbReference>
<dbReference type="HAMAP" id="MF_01931">
    <property type="entry name" value="PurF"/>
    <property type="match status" value="1"/>
</dbReference>
<evidence type="ECO:0000256" key="1">
    <source>
        <dbReference type="ARBA" id="ARBA00005209"/>
    </source>
</evidence>
<dbReference type="CDD" id="cd00715">
    <property type="entry name" value="GPATase_N"/>
    <property type="match status" value="1"/>
</dbReference>
<feature type="domain" description="Glutamine amidotransferase type-2" evidence="8">
    <location>
        <begin position="24"/>
        <end position="247"/>
    </location>
</feature>
<evidence type="ECO:0000259" key="8">
    <source>
        <dbReference type="PROSITE" id="PS51278"/>
    </source>
</evidence>
<name>A0A6J7NA17_9ZZZZ</name>
<comment type="pathway">
    <text evidence="1">Purine metabolism; IMP biosynthesis via de novo pathway; N(1)-(5-phospho-D-ribosyl)glycinamide from 5-phospho-alpha-D-ribose 1-diphosphate: step 1/2.</text>
</comment>
<dbReference type="UniPathway" id="UPA00074">
    <property type="reaction ID" value="UER00124"/>
</dbReference>
<gene>
    <name evidence="9" type="ORF">UFOPK3984_00970</name>
</gene>
<dbReference type="PIRSF" id="PIRSF000485">
    <property type="entry name" value="Amd_phspho_trans"/>
    <property type="match status" value="1"/>
</dbReference>
<dbReference type="GO" id="GO:0009113">
    <property type="term" value="P:purine nucleobase biosynthetic process"/>
    <property type="evidence" value="ECO:0007669"/>
    <property type="project" value="InterPro"/>
</dbReference>
<dbReference type="InterPro" id="IPR000836">
    <property type="entry name" value="PRTase_dom"/>
</dbReference>
<protein>
    <recommendedName>
        <fullName evidence="3">amidophosphoribosyltransferase</fullName>
        <ecNumber evidence="3">2.4.2.14</ecNumber>
    </recommendedName>
</protein>
<dbReference type="GO" id="GO:0006189">
    <property type="term" value="P:'de novo' IMP biosynthetic process"/>
    <property type="evidence" value="ECO:0007669"/>
    <property type="project" value="UniProtKB-UniPathway"/>
</dbReference>
<reference evidence="9" key="1">
    <citation type="submission" date="2020-05" db="EMBL/GenBank/DDBJ databases">
        <authorList>
            <person name="Chiriac C."/>
            <person name="Salcher M."/>
            <person name="Ghai R."/>
            <person name="Kavagutti S V."/>
        </authorList>
    </citation>
    <scope>NUCLEOTIDE SEQUENCE</scope>
</reference>
<dbReference type="PROSITE" id="PS51278">
    <property type="entry name" value="GATASE_TYPE_2"/>
    <property type="match status" value="1"/>
</dbReference>
<accession>A0A6J7NA17</accession>
<dbReference type="SUPFAM" id="SSF53271">
    <property type="entry name" value="PRTase-like"/>
    <property type="match status" value="1"/>
</dbReference>
<evidence type="ECO:0000256" key="5">
    <source>
        <dbReference type="ARBA" id="ARBA00022679"/>
    </source>
</evidence>
<dbReference type="EC" id="2.4.2.14" evidence="3"/>
<dbReference type="Gene3D" id="3.60.20.10">
    <property type="entry name" value="Glutamine Phosphoribosylpyrophosphate, subunit 1, domain 1"/>
    <property type="match status" value="1"/>
</dbReference>
<sequence length="485" mass="52007">MARKADGQLSHDLLPGEKGPQDACGIFGVWAPGEEVAKLTFYGLYALQHRGQESAGIAASDGERIFVYKDMGLVSQVFTESDLETLTGKLAIGHARYSTTGGSTWANAQPTLRSTNSGTLALAHNGNLTNTGDLAERVQKNSSKSGDKERATTDTEIMTALIAGQHGESVEASALAVLPTLEGAFSIVFMDETTLYAARDRHGIRPLVIGKLERGWVVASETAALDIVGASFIREVEAGEFIAIDEDGLRSHNWAVAEPRGCLFEYVYLARPDTTIAGRGVYATRVAIGERLAKEFPADADLVIPVPESGTPAAIGFAKESGIPYGSGFVKNSYVGRTFIQPSQTIRQLGIRLKLNPLRDVVAGKRIVVVDDSIVRGNTQRAIVRMLREAGAHEIHVRISSPPVKWPCFYGIDFASRAELIAAGLEIEEIRRSIGADSLGYVSLEGLVEATTLAEDKLCKACFDGVYPIPVPADTTAGKFLLEQA</sequence>
<evidence type="ECO:0000256" key="3">
    <source>
        <dbReference type="ARBA" id="ARBA00011941"/>
    </source>
</evidence>
<keyword evidence="5" id="KW-0808">Transferase</keyword>
<dbReference type="InterPro" id="IPR035584">
    <property type="entry name" value="PurF_N"/>
</dbReference>
<keyword evidence="6" id="KW-0658">Purine biosynthesis</keyword>
<keyword evidence="4" id="KW-0328">Glycosyltransferase</keyword>
<evidence type="ECO:0000256" key="7">
    <source>
        <dbReference type="ARBA" id="ARBA00022962"/>
    </source>
</evidence>
<dbReference type="NCBIfam" id="TIGR01134">
    <property type="entry name" value="purF"/>
    <property type="match status" value="1"/>
</dbReference>
<comment type="similarity">
    <text evidence="2">In the C-terminal section; belongs to the purine/pyrimidine phosphoribosyltransferase family.</text>
</comment>
<dbReference type="InterPro" id="IPR017932">
    <property type="entry name" value="GATase_2_dom"/>
</dbReference>
<dbReference type="InterPro" id="IPR029055">
    <property type="entry name" value="Ntn_hydrolases_N"/>
</dbReference>
<dbReference type="PANTHER" id="PTHR11907">
    <property type="entry name" value="AMIDOPHOSPHORIBOSYLTRANSFERASE"/>
    <property type="match status" value="1"/>
</dbReference>
<evidence type="ECO:0000256" key="4">
    <source>
        <dbReference type="ARBA" id="ARBA00022676"/>
    </source>
</evidence>
<dbReference type="AlphaFoldDB" id="A0A6J7NA17"/>